<evidence type="ECO:0000313" key="3">
    <source>
        <dbReference type="Proteomes" id="UP001066276"/>
    </source>
</evidence>
<keyword evidence="1" id="KW-1133">Transmembrane helix</keyword>
<accession>A0AAV7TS20</accession>
<evidence type="ECO:0000313" key="2">
    <source>
        <dbReference type="EMBL" id="KAJ1179021.1"/>
    </source>
</evidence>
<dbReference type="AlphaFoldDB" id="A0AAV7TS20"/>
<dbReference type="Proteomes" id="UP001066276">
    <property type="component" value="Chromosome 3_2"/>
</dbReference>
<keyword evidence="3" id="KW-1185">Reference proteome</keyword>
<keyword evidence="1" id="KW-0812">Transmembrane</keyword>
<comment type="caution">
    <text evidence="2">The sequence shown here is derived from an EMBL/GenBank/DDBJ whole genome shotgun (WGS) entry which is preliminary data.</text>
</comment>
<dbReference type="EMBL" id="JANPWB010000006">
    <property type="protein sequence ID" value="KAJ1179021.1"/>
    <property type="molecule type" value="Genomic_DNA"/>
</dbReference>
<proteinExistence type="predicted"/>
<protein>
    <submittedName>
        <fullName evidence="2">Uncharacterized protein</fullName>
    </submittedName>
</protein>
<sequence length="89" mass="10059">MELASLRPPLLQHGTVLQGDKDLNLHPPCLIRTLIRTFRVNNLVMVLLVILKCLAQVGLLVMMFGMELDFDEDELEEGEIVEDEVPEST</sequence>
<organism evidence="2 3">
    <name type="scientific">Pleurodeles waltl</name>
    <name type="common">Iberian ribbed newt</name>
    <dbReference type="NCBI Taxonomy" id="8319"/>
    <lineage>
        <taxon>Eukaryota</taxon>
        <taxon>Metazoa</taxon>
        <taxon>Chordata</taxon>
        <taxon>Craniata</taxon>
        <taxon>Vertebrata</taxon>
        <taxon>Euteleostomi</taxon>
        <taxon>Amphibia</taxon>
        <taxon>Batrachia</taxon>
        <taxon>Caudata</taxon>
        <taxon>Salamandroidea</taxon>
        <taxon>Salamandridae</taxon>
        <taxon>Pleurodelinae</taxon>
        <taxon>Pleurodeles</taxon>
    </lineage>
</organism>
<gene>
    <name evidence="2" type="ORF">NDU88_004260</name>
</gene>
<keyword evidence="1" id="KW-0472">Membrane</keyword>
<evidence type="ECO:0000256" key="1">
    <source>
        <dbReference type="SAM" id="Phobius"/>
    </source>
</evidence>
<reference evidence="2" key="1">
    <citation type="journal article" date="2022" name="bioRxiv">
        <title>Sequencing and chromosome-scale assembly of the giantPleurodeles waltlgenome.</title>
        <authorList>
            <person name="Brown T."/>
            <person name="Elewa A."/>
            <person name="Iarovenko S."/>
            <person name="Subramanian E."/>
            <person name="Araus A.J."/>
            <person name="Petzold A."/>
            <person name="Susuki M."/>
            <person name="Suzuki K.-i.T."/>
            <person name="Hayashi T."/>
            <person name="Toyoda A."/>
            <person name="Oliveira C."/>
            <person name="Osipova E."/>
            <person name="Leigh N.D."/>
            <person name="Simon A."/>
            <person name="Yun M.H."/>
        </authorList>
    </citation>
    <scope>NUCLEOTIDE SEQUENCE</scope>
    <source>
        <strain evidence="2">20211129_DDA</strain>
        <tissue evidence="2">Liver</tissue>
    </source>
</reference>
<feature type="transmembrane region" description="Helical" evidence="1">
    <location>
        <begin position="42"/>
        <end position="66"/>
    </location>
</feature>
<name>A0AAV7TS20_PLEWA</name>